<dbReference type="SUPFAM" id="SSF140663">
    <property type="entry name" value="TTHA0068-like"/>
    <property type="match status" value="1"/>
</dbReference>
<sequence length="166" mass="18331">MVERERDARGRAQNARPRDQLGRPLPRGAVGVERVPEDLVLEPLPALVEAQRLLDAGLPFHAHEVLEASWKAAPDPERELWQGLAQLAVGLTHVLRGNPTGATTLLQRARRRIALYAGAPPYGIDAVGLVRWCDELLEVLTSSRPFDELRERSPEAPPTPVLRNAP</sequence>
<protein>
    <recommendedName>
        <fullName evidence="4">DUF309 domain-containing protein</fullName>
    </recommendedName>
</protein>
<dbReference type="InterPro" id="IPR005500">
    <property type="entry name" value="DUF309"/>
</dbReference>
<dbReference type="Proteomes" id="UP000565572">
    <property type="component" value="Unassembled WGS sequence"/>
</dbReference>
<dbReference type="PANTHER" id="PTHR34796:SF1">
    <property type="entry name" value="EXPRESSED PROTEIN"/>
    <property type="match status" value="1"/>
</dbReference>
<name>A0A7W5JSU8_9ACTN</name>
<gene>
    <name evidence="2" type="ORF">FHX39_000651</name>
</gene>
<dbReference type="RefSeq" id="WP_183336768.1">
    <property type="nucleotide sequence ID" value="NZ_JACHZG010000001.1"/>
</dbReference>
<feature type="region of interest" description="Disordered" evidence="1">
    <location>
        <begin position="1"/>
        <end position="28"/>
    </location>
</feature>
<feature type="region of interest" description="Disordered" evidence="1">
    <location>
        <begin position="147"/>
        <end position="166"/>
    </location>
</feature>
<comment type="caution">
    <text evidence="2">The sequence shown here is derived from an EMBL/GenBank/DDBJ whole genome shotgun (WGS) entry which is preliminary data.</text>
</comment>
<organism evidence="2 3">
    <name type="scientific">Microlunatus antarcticus</name>
    <dbReference type="NCBI Taxonomy" id="53388"/>
    <lineage>
        <taxon>Bacteria</taxon>
        <taxon>Bacillati</taxon>
        <taxon>Actinomycetota</taxon>
        <taxon>Actinomycetes</taxon>
        <taxon>Propionibacteriales</taxon>
        <taxon>Propionibacteriaceae</taxon>
        <taxon>Microlunatus</taxon>
    </lineage>
</organism>
<reference evidence="2 3" key="1">
    <citation type="submission" date="2020-08" db="EMBL/GenBank/DDBJ databases">
        <title>Sequencing the genomes of 1000 actinobacteria strains.</title>
        <authorList>
            <person name="Klenk H.-P."/>
        </authorList>
    </citation>
    <scope>NUCLEOTIDE SEQUENCE [LARGE SCALE GENOMIC DNA]</scope>
    <source>
        <strain evidence="2 3">DSM 11053</strain>
    </source>
</reference>
<evidence type="ECO:0008006" key="4">
    <source>
        <dbReference type="Google" id="ProtNLM"/>
    </source>
</evidence>
<dbReference type="Pfam" id="PF03745">
    <property type="entry name" value="DUF309"/>
    <property type="match status" value="1"/>
</dbReference>
<feature type="compositionally biased region" description="Basic and acidic residues" evidence="1">
    <location>
        <begin position="1"/>
        <end position="21"/>
    </location>
</feature>
<dbReference type="EMBL" id="JACHZG010000001">
    <property type="protein sequence ID" value="MBB3325707.1"/>
    <property type="molecule type" value="Genomic_DNA"/>
</dbReference>
<accession>A0A7W5JSU8</accession>
<evidence type="ECO:0000256" key="1">
    <source>
        <dbReference type="SAM" id="MobiDB-lite"/>
    </source>
</evidence>
<proteinExistence type="predicted"/>
<dbReference type="AlphaFoldDB" id="A0A7W5JSU8"/>
<dbReference type="Gene3D" id="1.10.3450.10">
    <property type="entry name" value="TTHA0068-like"/>
    <property type="match status" value="1"/>
</dbReference>
<evidence type="ECO:0000313" key="3">
    <source>
        <dbReference type="Proteomes" id="UP000565572"/>
    </source>
</evidence>
<dbReference type="PANTHER" id="PTHR34796">
    <property type="entry name" value="EXPRESSED PROTEIN"/>
    <property type="match status" value="1"/>
</dbReference>
<dbReference type="InterPro" id="IPR023203">
    <property type="entry name" value="TTHA0068_sf"/>
</dbReference>
<evidence type="ECO:0000313" key="2">
    <source>
        <dbReference type="EMBL" id="MBB3325707.1"/>
    </source>
</evidence>
<keyword evidence="3" id="KW-1185">Reference proteome</keyword>